<dbReference type="GO" id="GO:0016491">
    <property type="term" value="F:oxidoreductase activity"/>
    <property type="evidence" value="ECO:0007669"/>
    <property type="project" value="UniProtKB-KW"/>
</dbReference>
<evidence type="ECO:0000313" key="8">
    <source>
        <dbReference type="Proteomes" id="UP000664859"/>
    </source>
</evidence>
<dbReference type="Pfam" id="PF00355">
    <property type="entry name" value="Rieske"/>
    <property type="match status" value="1"/>
</dbReference>
<proteinExistence type="predicted"/>
<dbReference type="EMBL" id="JAFCMP010000179">
    <property type="protein sequence ID" value="KAG5184060.1"/>
    <property type="molecule type" value="Genomic_DNA"/>
</dbReference>
<reference evidence="7" key="1">
    <citation type="submission" date="2021-02" db="EMBL/GenBank/DDBJ databases">
        <title>First Annotated Genome of the Yellow-green Alga Tribonema minus.</title>
        <authorList>
            <person name="Mahan K.M."/>
        </authorList>
    </citation>
    <scope>NUCLEOTIDE SEQUENCE</scope>
    <source>
        <strain evidence="7">UTEX B ZZ1240</strain>
    </source>
</reference>
<keyword evidence="3" id="KW-0560">Oxidoreductase</keyword>
<evidence type="ECO:0000256" key="5">
    <source>
        <dbReference type="ARBA" id="ARBA00023014"/>
    </source>
</evidence>
<gene>
    <name evidence="7" type="ORF">JKP88DRAFT_277305</name>
</gene>
<dbReference type="InterPro" id="IPR050584">
    <property type="entry name" value="Cholesterol_7-desaturase"/>
</dbReference>
<evidence type="ECO:0000256" key="4">
    <source>
        <dbReference type="ARBA" id="ARBA00023004"/>
    </source>
</evidence>
<accession>A0A836CF04</accession>
<dbReference type="SUPFAM" id="SSF50022">
    <property type="entry name" value="ISP domain"/>
    <property type="match status" value="1"/>
</dbReference>
<evidence type="ECO:0000259" key="6">
    <source>
        <dbReference type="PROSITE" id="PS51296"/>
    </source>
</evidence>
<dbReference type="Proteomes" id="UP000664859">
    <property type="component" value="Unassembled WGS sequence"/>
</dbReference>
<sequence length="339" mass="37593">MLIRRSYLQSKLETELALALTDLGIKFTPYVRLPQRLRYAYDVGLDDLNALIEYHPAARLADISAVVSKARIADVDIALARVADGSVVAFLDACPHRGASFAKTRLLANDTAAQCPYHGFTYNLRDGLLQSGLGCSEGCGRLAMLPVFVDDGLVWHGYRTITGETRIACTAEQVLDNICDNIHLPMVHTFGNREDPVPHEYIALRSSPHDGVATFRYCTSSTSAFAFLSKSKYLAVLNEYRLPFTVGTTVTTEDGLVKVICAHARDVGPRECAVFWSLTRNFMTSPLLDPVVDGIMRMTLAEDAAILVKCDPRHARGKFHSRYDALQVMRRHAMRNLGR</sequence>
<dbReference type="InterPro" id="IPR036922">
    <property type="entry name" value="Rieske_2Fe-2S_sf"/>
</dbReference>
<keyword evidence="2" id="KW-0479">Metal-binding</keyword>
<protein>
    <submittedName>
        <fullName evidence="7">Rieske [2Fe-2S] iron-sulfur domain-containing protein</fullName>
    </submittedName>
</protein>
<organism evidence="7 8">
    <name type="scientific">Tribonema minus</name>
    <dbReference type="NCBI Taxonomy" id="303371"/>
    <lineage>
        <taxon>Eukaryota</taxon>
        <taxon>Sar</taxon>
        <taxon>Stramenopiles</taxon>
        <taxon>Ochrophyta</taxon>
        <taxon>PX clade</taxon>
        <taxon>Xanthophyceae</taxon>
        <taxon>Tribonematales</taxon>
        <taxon>Tribonemataceae</taxon>
        <taxon>Tribonema</taxon>
    </lineage>
</organism>
<name>A0A836CF04_9STRA</name>
<dbReference type="PROSITE" id="PS51296">
    <property type="entry name" value="RIESKE"/>
    <property type="match status" value="1"/>
</dbReference>
<evidence type="ECO:0000313" key="7">
    <source>
        <dbReference type="EMBL" id="KAG5184060.1"/>
    </source>
</evidence>
<dbReference type="SUPFAM" id="SSF55961">
    <property type="entry name" value="Bet v1-like"/>
    <property type="match status" value="1"/>
</dbReference>
<keyword evidence="1" id="KW-0001">2Fe-2S</keyword>
<feature type="domain" description="Rieske" evidence="6">
    <location>
        <begin position="54"/>
        <end position="156"/>
    </location>
</feature>
<dbReference type="PANTHER" id="PTHR21266">
    <property type="entry name" value="IRON-SULFUR DOMAIN CONTAINING PROTEIN"/>
    <property type="match status" value="1"/>
</dbReference>
<dbReference type="GO" id="GO:0005737">
    <property type="term" value="C:cytoplasm"/>
    <property type="evidence" value="ECO:0007669"/>
    <property type="project" value="TreeGrafter"/>
</dbReference>
<evidence type="ECO:0000256" key="2">
    <source>
        <dbReference type="ARBA" id="ARBA00022723"/>
    </source>
</evidence>
<dbReference type="PANTHER" id="PTHR21266:SF60">
    <property type="entry name" value="3-KETOSTEROID-9-ALPHA-MONOOXYGENASE, OXYGENASE COMPONENT"/>
    <property type="match status" value="1"/>
</dbReference>
<keyword evidence="8" id="KW-1185">Reference proteome</keyword>
<keyword evidence="5" id="KW-0411">Iron-sulfur</keyword>
<dbReference type="Gene3D" id="2.20.25.10">
    <property type="match status" value="1"/>
</dbReference>
<evidence type="ECO:0000256" key="3">
    <source>
        <dbReference type="ARBA" id="ARBA00023002"/>
    </source>
</evidence>
<dbReference type="GO" id="GO:0046872">
    <property type="term" value="F:metal ion binding"/>
    <property type="evidence" value="ECO:0007669"/>
    <property type="project" value="UniProtKB-KW"/>
</dbReference>
<dbReference type="InterPro" id="IPR017941">
    <property type="entry name" value="Rieske_2Fe-2S"/>
</dbReference>
<evidence type="ECO:0000256" key="1">
    <source>
        <dbReference type="ARBA" id="ARBA00022714"/>
    </source>
</evidence>
<comment type="caution">
    <text evidence="7">The sequence shown here is derived from an EMBL/GenBank/DDBJ whole genome shotgun (WGS) entry which is preliminary data.</text>
</comment>
<dbReference type="Gene3D" id="3.90.380.10">
    <property type="entry name" value="Naphthalene 1,2-dioxygenase Alpha Subunit, Chain A, domain 1"/>
    <property type="match status" value="1"/>
</dbReference>
<keyword evidence="4" id="KW-0408">Iron</keyword>
<dbReference type="GO" id="GO:0051537">
    <property type="term" value="F:2 iron, 2 sulfur cluster binding"/>
    <property type="evidence" value="ECO:0007669"/>
    <property type="project" value="UniProtKB-KW"/>
</dbReference>
<dbReference type="OrthoDB" id="426882at2759"/>
<dbReference type="Gene3D" id="2.20.25.680">
    <property type="match status" value="1"/>
</dbReference>
<dbReference type="AlphaFoldDB" id="A0A836CF04"/>